<organism evidence="1 2">
    <name type="scientific">Oceanivirga miroungae</name>
    <dbReference type="NCBI Taxonomy" id="1130046"/>
    <lineage>
        <taxon>Bacteria</taxon>
        <taxon>Fusobacteriati</taxon>
        <taxon>Fusobacteriota</taxon>
        <taxon>Fusobacteriia</taxon>
        <taxon>Fusobacteriales</taxon>
        <taxon>Leptotrichiaceae</taxon>
        <taxon>Oceanivirga</taxon>
    </lineage>
</organism>
<name>A0A6I8MEN2_9FUSO</name>
<keyword evidence="2" id="KW-1185">Reference proteome</keyword>
<proteinExistence type="predicted"/>
<dbReference type="RefSeq" id="WP_156683540.1">
    <property type="nucleotide sequence ID" value="NZ_CABWIB010000001.1"/>
</dbReference>
<dbReference type="AlphaFoldDB" id="A0A6I8MEN2"/>
<reference evidence="1 2" key="1">
    <citation type="submission" date="2019-10" db="EMBL/GenBank/DDBJ databases">
        <authorList>
            <person name="Blom J."/>
        </authorList>
    </citation>
    <scope>NUCLEOTIDE SEQUENCE [LARGE SCALE GENOMIC DNA]</scope>
    <source>
        <strain evidence="1 2">ES3154-GLU</strain>
    </source>
</reference>
<gene>
    <name evidence="1" type="ORF">OMES3154_00840</name>
</gene>
<protein>
    <submittedName>
        <fullName evidence="1">Uncharacterized protein</fullName>
    </submittedName>
</protein>
<evidence type="ECO:0000313" key="1">
    <source>
        <dbReference type="EMBL" id="VWL85554.1"/>
    </source>
</evidence>
<sequence>MKSKMVNPNSVTDMEIMNIKNQAKMTQVLQKVGRGRRKVEVYLSKTSQKFIEQLATELKKQMAIYDKKMPNIFDFFDYIIKCVHVEKRQKREKYKKIMLSYDEKDFLDMQIKGTLEELERQKKALKWYNIIKKIAFSSVKKQNEFLLNEIRGNIKK</sequence>
<dbReference type="Proteomes" id="UP000419017">
    <property type="component" value="Unassembled WGS sequence"/>
</dbReference>
<accession>A0A6I8MEN2</accession>
<evidence type="ECO:0000313" key="2">
    <source>
        <dbReference type="Proteomes" id="UP000419017"/>
    </source>
</evidence>
<dbReference type="EMBL" id="CABWIB010000001">
    <property type="protein sequence ID" value="VWL85554.1"/>
    <property type="molecule type" value="Genomic_DNA"/>
</dbReference>